<evidence type="ECO:0000313" key="9">
    <source>
        <dbReference type="EMBL" id="KAF2635561.1"/>
    </source>
</evidence>
<dbReference type="EC" id="3.1.1.5" evidence="6"/>
<keyword evidence="2 5" id="KW-0378">Hydrolase</keyword>
<accession>A0A6A6RM21</accession>
<dbReference type="InterPro" id="IPR016035">
    <property type="entry name" value="Acyl_Trfase/lysoPLipase"/>
</dbReference>
<evidence type="ECO:0000256" key="5">
    <source>
        <dbReference type="PROSITE-ProRule" id="PRU00555"/>
    </source>
</evidence>
<evidence type="ECO:0000256" key="6">
    <source>
        <dbReference type="RuleBase" id="RU362103"/>
    </source>
</evidence>
<feature type="compositionally biased region" description="Basic and acidic residues" evidence="7">
    <location>
        <begin position="632"/>
        <end position="651"/>
    </location>
</feature>
<dbReference type="GO" id="GO:0004622">
    <property type="term" value="F:phosphatidylcholine lysophospholipase activity"/>
    <property type="evidence" value="ECO:0007669"/>
    <property type="project" value="UniProtKB-EC"/>
</dbReference>
<dbReference type="GO" id="GO:0046475">
    <property type="term" value="P:glycerophospholipid catabolic process"/>
    <property type="evidence" value="ECO:0007669"/>
    <property type="project" value="TreeGrafter"/>
</dbReference>
<keyword evidence="4 5" id="KW-0443">Lipid metabolism</keyword>
<organism evidence="9 10">
    <name type="scientific">Massarina eburnea CBS 473.64</name>
    <dbReference type="NCBI Taxonomy" id="1395130"/>
    <lineage>
        <taxon>Eukaryota</taxon>
        <taxon>Fungi</taxon>
        <taxon>Dikarya</taxon>
        <taxon>Ascomycota</taxon>
        <taxon>Pezizomycotina</taxon>
        <taxon>Dothideomycetes</taxon>
        <taxon>Pleosporomycetidae</taxon>
        <taxon>Pleosporales</taxon>
        <taxon>Massarineae</taxon>
        <taxon>Massarinaceae</taxon>
        <taxon>Massarina</taxon>
    </lineage>
</organism>
<feature type="compositionally biased region" description="Basic and acidic residues" evidence="7">
    <location>
        <begin position="105"/>
        <end position="116"/>
    </location>
</feature>
<dbReference type="InterPro" id="IPR002642">
    <property type="entry name" value="LysoPLipase_cat_dom"/>
</dbReference>
<dbReference type="PANTHER" id="PTHR10728:SF40">
    <property type="entry name" value="PATATIN FAMILY PROTEIN"/>
    <property type="match status" value="1"/>
</dbReference>
<reference evidence="9" key="1">
    <citation type="journal article" date="2020" name="Stud. Mycol.">
        <title>101 Dothideomycetes genomes: a test case for predicting lifestyles and emergence of pathogens.</title>
        <authorList>
            <person name="Haridas S."/>
            <person name="Albert R."/>
            <person name="Binder M."/>
            <person name="Bloem J."/>
            <person name="Labutti K."/>
            <person name="Salamov A."/>
            <person name="Andreopoulos B."/>
            <person name="Baker S."/>
            <person name="Barry K."/>
            <person name="Bills G."/>
            <person name="Bluhm B."/>
            <person name="Cannon C."/>
            <person name="Castanera R."/>
            <person name="Culley D."/>
            <person name="Daum C."/>
            <person name="Ezra D."/>
            <person name="Gonzalez J."/>
            <person name="Henrissat B."/>
            <person name="Kuo A."/>
            <person name="Liang C."/>
            <person name="Lipzen A."/>
            <person name="Lutzoni F."/>
            <person name="Magnuson J."/>
            <person name="Mondo S."/>
            <person name="Nolan M."/>
            <person name="Ohm R."/>
            <person name="Pangilinan J."/>
            <person name="Park H.-J."/>
            <person name="Ramirez L."/>
            <person name="Alfaro M."/>
            <person name="Sun H."/>
            <person name="Tritt A."/>
            <person name="Yoshinaga Y."/>
            <person name="Zwiers L.-H."/>
            <person name="Turgeon B."/>
            <person name="Goodwin S."/>
            <person name="Spatafora J."/>
            <person name="Crous P."/>
            <person name="Grigoriev I."/>
        </authorList>
    </citation>
    <scope>NUCLEOTIDE SEQUENCE</scope>
    <source>
        <strain evidence="9">CBS 473.64</strain>
    </source>
</reference>
<proteinExistence type="inferred from homology"/>
<feature type="domain" description="PLA2c" evidence="8">
    <location>
        <begin position="187"/>
        <end position="792"/>
    </location>
</feature>
<evidence type="ECO:0000259" key="8">
    <source>
        <dbReference type="PROSITE" id="PS51210"/>
    </source>
</evidence>
<evidence type="ECO:0000256" key="2">
    <source>
        <dbReference type="ARBA" id="ARBA00022801"/>
    </source>
</evidence>
<dbReference type="Gene3D" id="3.40.1090.10">
    <property type="entry name" value="Cytosolic phospholipase A2 catalytic domain"/>
    <property type="match status" value="1"/>
</dbReference>
<dbReference type="SUPFAM" id="SSF52151">
    <property type="entry name" value="FabD/lysophospholipase-like"/>
    <property type="match status" value="1"/>
</dbReference>
<evidence type="ECO:0000256" key="1">
    <source>
        <dbReference type="ARBA" id="ARBA00008780"/>
    </source>
</evidence>
<dbReference type="Proteomes" id="UP000799753">
    <property type="component" value="Unassembled WGS sequence"/>
</dbReference>
<dbReference type="EMBL" id="MU006806">
    <property type="protein sequence ID" value="KAF2635561.1"/>
    <property type="molecule type" value="Genomic_DNA"/>
</dbReference>
<dbReference type="PROSITE" id="PS51210">
    <property type="entry name" value="PLA2C"/>
    <property type="match status" value="1"/>
</dbReference>
<evidence type="ECO:0000256" key="3">
    <source>
        <dbReference type="ARBA" id="ARBA00022963"/>
    </source>
</evidence>
<keyword evidence="3 5" id="KW-0442">Lipid degradation</keyword>
<feature type="region of interest" description="Disordered" evidence="7">
    <location>
        <begin position="632"/>
        <end position="654"/>
    </location>
</feature>
<evidence type="ECO:0000313" key="10">
    <source>
        <dbReference type="Proteomes" id="UP000799753"/>
    </source>
</evidence>
<evidence type="ECO:0000256" key="7">
    <source>
        <dbReference type="SAM" id="MobiDB-lite"/>
    </source>
</evidence>
<dbReference type="AlphaFoldDB" id="A0A6A6RM21"/>
<dbReference type="OrthoDB" id="6121437at2759"/>
<name>A0A6A6RM21_9PLEO</name>
<comment type="similarity">
    <text evidence="1 6">Belongs to the lysophospholipase family.</text>
</comment>
<dbReference type="Pfam" id="PF01735">
    <property type="entry name" value="PLA2_B"/>
    <property type="match status" value="1"/>
</dbReference>
<protein>
    <recommendedName>
        <fullName evidence="6">Lysophospholipase</fullName>
        <ecNumber evidence="6">3.1.1.5</ecNumber>
    </recommendedName>
</protein>
<dbReference type="PANTHER" id="PTHR10728">
    <property type="entry name" value="CYTOSOLIC PHOSPHOLIPASE A2"/>
    <property type="match status" value="1"/>
</dbReference>
<dbReference type="CDD" id="cd00147">
    <property type="entry name" value="cPLA2_like"/>
    <property type="match status" value="1"/>
</dbReference>
<dbReference type="SMART" id="SM00022">
    <property type="entry name" value="PLAc"/>
    <property type="match status" value="1"/>
</dbReference>
<comment type="catalytic activity">
    <reaction evidence="6">
        <text>a 1-acyl-sn-glycero-3-phosphocholine + H2O = sn-glycerol 3-phosphocholine + a fatty acid + H(+)</text>
        <dbReference type="Rhea" id="RHEA:15177"/>
        <dbReference type="ChEBI" id="CHEBI:15377"/>
        <dbReference type="ChEBI" id="CHEBI:15378"/>
        <dbReference type="ChEBI" id="CHEBI:16870"/>
        <dbReference type="ChEBI" id="CHEBI:28868"/>
        <dbReference type="ChEBI" id="CHEBI:58168"/>
        <dbReference type="EC" id="3.1.1.5"/>
    </reaction>
</comment>
<gene>
    <name evidence="9" type="ORF">P280DRAFT_523096</name>
</gene>
<sequence>MTQDRLHSARSLLYSRPAAALCLRYGPPILLATAAAGYLTSSSSRCTFLRPTLLDAPEPSWFPRGRGQKRVTSTSSKEAEKHINESDSGDTSSGDQKPPPQTRRVKNDGHQPKVEDQQSAWQTITKKITEAPQSVSSLGDSLVDYVMPSWAKALPGFLRKLQSELSMETGSLAEEIWYEANDPEINPEIIWDASVRVSNDLCAEEEKFRDKRQLFTKSALARYLDIPEDKMHPADVPIIAMCGSGGGLRALVAGTSSYLSAQEQGLFDCVTYTAGVSGSCWLQTLYYSNITERSHARLIRHLKNRLGVHIAFPLDALELLASAPTNKCLLSGLVEKAKGIPDADFGIVDVYGVLLAARLLVPKGTLSVDADDFKVSKQRRYTDDGSQPLPIYTAVRHEIPLAEQSDMKDPIAAEAKALKEAWFQWFEFTPYEFWCEELQAGIPTWALGRTFENGRTVWRDNGLALPEVRVPMLMGIWGSAFCATLSHYYKEIRPAVRGLVGFAGLDSVISERDNDLRKVHPINPAVIPNYALGMRDRLPPTVPESIYESRNFQLMDAGMSNNLPIYPLLRPGRNVDILIAFDASADVKTDNWLKVADGYARQRGIKGWPVGAGWPPADETVQELEQDLEKAKAKTEEQAQEKIEEAKEKDKPRKKAGKYKDLGYCNVWVGSIEERTTTDEPPESKLVEDDWEITRDDAGLAVIYFPFLANPKVPKADPKTSDFLSTWNFVYTPEQIDSVVELARTNFGEGAERTKRTVRAVYERKKKMRLEREREDRERMRRRGIRMGGMRVGLGDHGDHFS</sequence>
<feature type="region of interest" description="Disordered" evidence="7">
    <location>
        <begin position="57"/>
        <end position="119"/>
    </location>
</feature>
<keyword evidence="10" id="KW-1185">Reference proteome</keyword>
<dbReference type="GO" id="GO:0004623">
    <property type="term" value="F:phospholipase A2 activity"/>
    <property type="evidence" value="ECO:0007669"/>
    <property type="project" value="TreeGrafter"/>
</dbReference>
<evidence type="ECO:0000256" key="4">
    <source>
        <dbReference type="ARBA" id="ARBA00023098"/>
    </source>
</evidence>
<dbReference type="GO" id="GO:0005829">
    <property type="term" value="C:cytosol"/>
    <property type="evidence" value="ECO:0007669"/>
    <property type="project" value="TreeGrafter"/>
</dbReference>